<evidence type="ECO:0000256" key="6">
    <source>
        <dbReference type="SAM" id="SignalP"/>
    </source>
</evidence>
<dbReference type="PROSITE" id="PS50111">
    <property type="entry name" value="CHEMOTAXIS_TRANSDUC_2"/>
    <property type="match status" value="1"/>
</dbReference>
<reference evidence="9 10" key="1">
    <citation type="submission" date="2020-05" db="EMBL/GenBank/DDBJ databases">
        <authorList>
            <person name="Khan S.A."/>
            <person name="Jeon C.O."/>
            <person name="Chun B.H."/>
        </authorList>
    </citation>
    <scope>NUCLEOTIDE SEQUENCE [LARGE SCALE GENOMIC DNA]</scope>
    <source>
        <strain evidence="9 10">B156</strain>
    </source>
</reference>
<comment type="similarity">
    <text evidence="3">Belongs to the methyl-accepting chemotaxis (MCP) protein family.</text>
</comment>
<comment type="caution">
    <text evidence="9">The sequence shown here is derived from an EMBL/GenBank/DDBJ whole genome shotgun (WGS) entry which is preliminary data.</text>
</comment>
<keyword evidence="5" id="KW-0472">Membrane</keyword>
<dbReference type="EMBL" id="JABFCS010000001">
    <property type="protein sequence ID" value="NNU42505.1"/>
    <property type="molecule type" value="Genomic_DNA"/>
</dbReference>
<dbReference type="Pfam" id="PF00015">
    <property type="entry name" value="MCPsignal"/>
    <property type="match status" value="1"/>
</dbReference>
<dbReference type="PRINTS" id="PR00260">
    <property type="entry name" value="CHEMTRNSDUCR"/>
</dbReference>
<comment type="subcellular location">
    <subcellularLocation>
        <location evidence="1">Membrane</location>
    </subcellularLocation>
</comment>
<evidence type="ECO:0000256" key="4">
    <source>
        <dbReference type="PROSITE-ProRule" id="PRU00284"/>
    </source>
</evidence>
<feature type="transmembrane region" description="Helical" evidence="5">
    <location>
        <begin position="38"/>
        <end position="60"/>
    </location>
</feature>
<gene>
    <name evidence="9" type="ORF">HK415_04000</name>
</gene>
<dbReference type="GO" id="GO:0004888">
    <property type="term" value="F:transmembrane signaling receptor activity"/>
    <property type="evidence" value="ECO:0007669"/>
    <property type="project" value="InterPro"/>
</dbReference>
<dbReference type="PANTHER" id="PTHR43531">
    <property type="entry name" value="PROTEIN ICFG"/>
    <property type="match status" value="1"/>
</dbReference>
<accession>A0A849KBY3</accession>
<proteinExistence type="inferred from homology"/>
<dbReference type="InterPro" id="IPR003660">
    <property type="entry name" value="HAMP_dom"/>
</dbReference>
<dbReference type="Pfam" id="PF00672">
    <property type="entry name" value="HAMP"/>
    <property type="match status" value="1"/>
</dbReference>
<dbReference type="FunFam" id="1.10.287.950:FF:000001">
    <property type="entry name" value="Methyl-accepting chemotaxis sensory transducer"/>
    <property type="match status" value="1"/>
</dbReference>
<dbReference type="CDD" id="cd06225">
    <property type="entry name" value="HAMP"/>
    <property type="match status" value="1"/>
</dbReference>
<keyword evidence="2" id="KW-0488">Methylation</keyword>
<sequence>MSRLSLSLALPAAGSAVAASRVDNHRARSLFRRATIQARLTLAFCVLGAMSLTVTLLGVWQLHAMEAQALAAGATALQGQAMQATWILLGVTGVLAALMLPVVVALLVHILRPMYGAVRIARQVADGDLSVKVRTGGSDEMARLMLALDDMTENLRRIVGEVVHSADAVAHAGTQVRQGQQDLSQRTETQASTLEETASSMEELTATVSQNAETARKATALAAGAAGVATEGGQVVGQVVQSMSGISESARRIADIIGVIDGIAFQTNILALNAAVEAARAGEQGRGFAVVAAEVRSLAQRSAEAAREIKTLITDSVDRVESGARLVDTAGRKMDAIVSSVCEVSALIAEIAAASEEQRSGIEQVNAAIGQMDQVVQKNAALVDQTSHATETLHEHSAALLRSVAQFRLEDAAGMASQRLAAPGAGA</sequence>
<dbReference type="RefSeq" id="WP_171556863.1">
    <property type="nucleotide sequence ID" value="NZ_JABFCS010000001.1"/>
</dbReference>
<keyword evidence="5" id="KW-0812">Transmembrane</keyword>
<dbReference type="InterPro" id="IPR004089">
    <property type="entry name" value="MCPsignal_dom"/>
</dbReference>
<evidence type="ECO:0000259" key="8">
    <source>
        <dbReference type="PROSITE" id="PS50885"/>
    </source>
</evidence>
<dbReference type="AlphaFoldDB" id="A0A849KBY3"/>
<dbReference type="GO" id="GO:0006935">
    <property type="term" value="P:chemotaxis"/>
    <property type="evidence" value="ECO:0007669"/>
    <property type="project" value="InterPro"/>
</dbReference>
<dbReference type="CDD" id="cd11386">
    <property type="entry name" value="MCP_signal"/>
    <property type="match status" value="1"/>
</dbReference>
<dbReference type="PANTHER" id="PTHR43531:SF14">
    <property type="entry name" value="METHYL-ACCEPTING CHEMOTAXIS PROTEIN I-RELATED"/>
    <property type="match status" value="1"/>
</dbReference>
<dbReference type="InterPro" id="IPR004090">
    <property type="entry name" value="Chemotax_Me-accpt_rcpt"/>
</dbReference>
<dbReference type="PROSITE" id="PS50885">
    <property type="entry name" value="HAMP"/>
    <property type="match status" value="1"/>
</dbReference>
<evidence type="ECO:0000313" key="9">
    <source>
        <dbReference type="EMBL" id="NNU42505.1"/>
    </source>
</evidence>
<feature type="domain" description="HAMP" evidence="8">
    <location>
        <begin position="108"/>
        <end position="160"/>
    </location>
</feature>
<reference evidence="9 10" key="2">
    <citation type="submission" date="2020-06" db="EMBL/GenBank/DDBJ databases">
        <title>Ramlibacter rhizophilus sp. nov., isolated from rhizosphere soil of national flower Mugunghwa from South Korea.</title>
        <authorList>
            <person name="Zheng-Fei Y."/>
            <person name="Huan T."/>
        </authorList>
    </citation>
    <scope>NUCLEOTIDE SEQUENCE [LARGE SCALE GENOMIC DNA]</scope>
    <source>
        <strain evidence="9 10">B156</strain>
    </source>
</reference>
<feature type="chain" id="PRO_5032900505" evidence="6">
    <location>
        <begin position="19"/>
        <end position="427"/>
    </location>
</feature>
<keyword evidence="10" id="KW-1185">Reference proteome</keyword>
<name>A0A849KBY3_9BURK</name>
<dbReference type="Gene3D" id="1.10.287.950">
    <property type="entry name" value="Methyl-accepting chemotaxis protein"/>
    <property type="match status" value="1"/>
</dbReference>
<feature type="signal peptide" evidence="6">
    <location>
        <begin position="1"/>
        <end position="18"/>
    </location>
</feature>
<evidence type="ECO:0000256" key="3">
    <source>
        <dbReference type="ARBA" id="ARBA00029447"/>
    </source>
</evidence>
<dbReference type="GO" id="GO:0005886">
    <property type="term" value="C:plasma membrane"/>
    <property type="evidence" value="ECO:0007669"/>
    <property type="project" value="TreeGrafter"/>
</dbReference>
<dbReference type="SMART" id="SM00304">
    <property type="entry name" value="HAMP"/>
    <property type="match status" value="1"/>
</dbReference>
<dbReference type="SMART" id="SM00283">
    <property type="entry name" value="MA"/>
    <property type="match status" value="1"/>
</dbReference>
<evidence type="ECO:0000256" key="2">
    <source>
        <dbReference type="ARBA" id="ARBA00022481"/>
    </source>
</evidence>
<organism evidence="9 10">
    <name type="scientific">Ramlibacter montanisoli</name>
    <dbReference type="NCBI Taxonomy" id="2732512"/>
    <lineage>
        <taxon>Bacteria</taxon>
        <taxon>Pseudomonadati</taxon>
        <taxon>Pseudomonadota</taxon>
        <taxon>Betaproteobacteria</taxon>
        <taxon>Burkholderiales</taxon>
        <taxon>Comamonadaceae</taxon>
        <taxon>Ramlibacter</taxon>
    </lineage>
</organism>
<keyword evidence="5" id="KW-1133">Transmembrane helix</keyword>
<evidence type="ECO:0000313" key="10">
    <source>
        <dbReference type="Proteomes" id="UP000552954"/>
    </source>
</evidence>
<evidence type="ECO:0000256" key="5">
    <source>
        <dbReference type="SAM" id="Phobius"/>
    </source>
</evidence>
<dbReference type="InterPro" id="IPR051310">
    <property type="entry name" value="MCP_chemotaxis"/>
</dbReference>
<feature type="transmembrane region" description="Helical" evidence="5">
    <location>
        <begin position="86"/>
        <end position="111"/>
    </location>
</feature>
<evidence type="ECO:0000259" key="7">
    <source>
        <dbReference type="PROSITE" id="PS50111"/>
    </source>
</evidence>
<feature type="domain" description="Methyl-accepting transducer" evidence="7">
    <location>
        <begin position="165"/>
        <end position="394"/>
    </location>
</feature>
<evidence type="ECO:0000256" key="1">
    <source>
        <dbReference type="ARBA" id="ARBA00004370"/>
    </source>
</evidence>
<keyword evidence="6" id="KW-0732">Signal</keyword>
<dbReference type="SUPFAM" id="SSF58104">
    <property type="entry name" value="Methyl-accepting chemotaxis protein (MCP) signaling domain"/>
    <property type="match status" value="1"/>
</dbReference>
<protein>
    <submittedName>
        <fullName evidence="9">HAMP domain-containing protein</fullName>
    </submittedName>
</protein>
<dbReference type="Proteomes" id="UP000552954">
    <property type="component" value="Unassembled WGS sequence"/>
</dbReference>
<dbReference type="GO" id="GO:0007165">
    <property type="term" value="P:signal transduction"/>
    <property type="evidence" value="ECO:0007669"/>
    <property type="project" value="UniProtKB-KW"/>
</dbReference>
<keyword evidence="4" id="KW-0807">Transducer</keyword>